<dbReference type="PANTHER" id="PTHR22893">
    <property type="entry name" value="NADH OXIDOREDUCTASE-RELATED"/>
    <property type="match status" value="1"/>
</dbReference>
<evidence type="ECO:0000313" key="3">
    <source>
        <dbReference type="Proteomes" id="UP001595478"/>
    </source>
</evidence>
<feature type="domain" description="NADH:flavin oxidoreductase/NADH oxidase N-terminal" evidence="1">
    <location>
        <begin position="4"/>
        <end position="332"/>
    </location>
</feature>
<evidence type="ECO:0000259" key="1">
    <source>
        <dbReference type="Pfam" id="PF00724"/>
    </source>
</evidence>
<dbReference type="EMBL" id="JBHRSW010000004">
    <property type="protein sequence ID" value="MFC3120152.1"/>
    <property type="molecule type" value="Genomic_DNA"/>
</dbReference>
<sequence length="359" mass="40140">MSVLFEPRKVGRYATKNRIFMAPMSRYRALAGGINPPSTAEYYRQRASAGLIVAESTRVNNWSGGINCPGIYTKEQVESWKETTEAVHKEGGLIFLQLWHAGRASHESLMPEGRDVVAPSAIPITQEVMIENGMATPTPPREITLDEIAELREDFANASRNALEAGFDGVEIHSAGGFIIDTFLQDTTNLRKDQYGGSLENRFRFLKEITEDAIEIWGADRVGVKLSPVSEYNNVGDGNILETFSYVYSQMDKYGLAFLEVNEEMPFSQLSPEKRSIIDDLRKIWSGTYIANGNYDLDSGTAAITEGKASAITYGRYFIANPDLPERFKQNAAFNELNFERFYGGDDTGYTDYPFLSQD</sequence>
<protein>
    <submittedName>
        <fullName evidence="2">Alkene reductase</fullName>
    </submittedName>
</protein>
<dbReference type="Gene3D" id="3.20.20.70">
    <property type="entry name" value="Aldolase class I"/>
    <property type="match status" value="1"/>
</dbReference>
<accession>A0ABV7FIP5</accession>
<dbReference type="CDD" id="cd02933">
    <property type="entry name" value="OYE_like_FMN"/>
    <property type="match status" value="1"/>
</dbReference>
<dbReference type="InterPro" id="IPR045247">
    <property type="entry name" value="Oye-like"/>
</dbReference>
<dbReference type="InterPro" id="IPR001155">
    <property type="entry name" value="OxRdtase_FMN_N"/>
</dbReference>
<reference evidence="3" key="1">
    <citation type="journal article" date="2019" name="Int. J. Syst. Evol. Microbiol.">
        <title>The Global Catalogue of Microorganisms (GCM) 10K type strain sequencing project: providing services to taxonomists for standard genome sequencing and annotation.</title>
        <authorList>
            <consortium name="The Broad Institute Genomics Platform"/>
            <consortium name="The Broad Institute Genome Sequencing Center for Infectious Disease"/>
            <person name="Wu L."/>
            <person name="Ma J."/>
        </authorList>
    </citation>
    <scope>NUCLEOTIDE SEQUENCE [LARGE SCALE GENOMIC DNA]</scope>
    <source>
        <strain evidence="3">KCTC 52473</strain>
    </source>
</reference>
<keyword evidence="3" id="KW-1185">Reference proteome</keyword>
<proteinExistence type="predicted"/>
<dbReference type="InterPro" id="IPR013785">
    <property type="entry name" value="Aldolase_TIM"/>
</dbReference>
<evidence type="ECO:0000313" key="2">
    <source>
        <dbReference type="EMBL" id="MFC3120152.1"/>
    </source>
</evidence>
<dbReference type="SUPFAM" id="SSF51395">
    <property type="entry name" value="FMN-linked oxidoreductases"/>
    <property type="match status" value="1"/>
</dbReference>
<dbReference type="RefSeq" id="WP_376918295.1">
    <property type="nucleotide sequence ID" value="NZ_JBHRSW010000004.1"/>
</dbReference>
<name>A0ABV7FIP5_9ALTE</name>
<dbReference type="Proteomes" id="UP001595478">
    <property type="component" value="Unassembled WGS sequence"/>
</dbReference>
<gene>
    <name evidence="2" type="ORF">ACFOHL_00790</name>
</gene>
<dbReference type="PANTHER" id="PTHR22893:SF91">
    <property type="entry name" value="NADPH DEHYDROGENASE 2-RELATED"/>
    <property type="match status" value="1"/>
</dbReference>
<organism evidence="2 3">
    <name type="scientific">Agaribacter flavus</name>
    <dbReference type="NCBI Taxonomy" id="1902781"/>
    <lineage>
        <taxon>Bacteria</taxon>
        <taxon>Pseudomonadati</taxon>
        <taxon>Pseudomonadota</taxon>
        <taxon>Gammaproteobacteria</taxon>
        <taxon>Alteromonadales</taxon>
        <taxon>Alteromonadaceae</taxon>
        <taxon>Agaribacter</taxon>
    </lineage>
</organism>
<comment type="caution">
    <text evidence="2">The sequence shown here is derived from an EMBL/GenBank/DDBJ whole genome shotgun (WGS) entry which is preliminary data.</text>
</comment>
<dbReference type="Pfam" id="PF00724">
    <property type="entry name" value="Oxidored_FMN"/>
    <property type="match status" value="1"/>
</dbReference>